<feature type="signal peptide" evidence="5">
    <location>
        <begin position="1"/>
        <end position="39"/>
    </location>
</feature>
<proteinExistence type="predicted"/>
<dbReference type="Gene3D" id="3.40.50.200">
    <property type="entry name" value="Peptidase S8/S53 domain"/>
    <property type="match status" value="1"/>
</dbReference>
<dbReference type="InterPro" id="IPR023828">
    <property type="entry name" value="Peptidase_S8_Ser-AS"/>
</dbReference>
<keyword evidence="3" id="KW-0720">Serine protease</keyword>
<gene>
    <name evidence="7" type="ORF">GCM10009550_41240</name>
</gene>
<dbReference type="Proteomes" id="UP001500665">
    <property type="component" value="Unassembled WGS sequence"/>
</dbReference>
<dbReference type="InterPro" id="IPR036852">
    <property type="entry name" value="Peptidase_S8/S53_dom_sf"/>
</dbReference>
<evidence type="ECO:0000256" key="2">
    <source>
        <dbReference type="ARBA" id="ARBA00022801"/>
    </source>
</evidence>
<evidence type="ECO:0000256" key="3">
    <source>
        <dbReference type="ARBA" id="ARBA00022825"/>
    </source>
</evidence>
<dbReference type="PROSITE" id="PS00138">
    <property type="entry name" value="SUBTILASE_SER"/>
    <property type="match status" value="1"/>
</dbReference>
<dbReference type="InterPro" id="IPR030400">
    <property type="entry name" value="Sedolisin_dom"/>
</dbReference>
<dbReference type="CDD" id="cd04056">
    <property type="entry name" value="Peptidases_S53"/>
    <property type="match status" value="1"/>
</dbReference>
<dbReference type="Pfam" id="PF00082">
    <property type="entry name" value="Peptidase_S8"/>
    <property type="match status" value="1"/>
</dbReference>
<evidence type="ECO:0000256" key="1">
    <source>
        <dbReference type="ARBA" id="ARBA00022670"/>
    </source>
</evidence>
<dbReference type="PANTHER" id="PTHR14218:SF15">
    <property type="entry name" value="TRIPEPTIDYL-PEPTIDASE 1"/>
    <property type="match status" value="1"/>
</dbReference>
<keyword evidence="1" id="KW-0645">Protease</keyword>
<dbReference type="SUPFAM" id="SSF52743">
    <property type="entry name" value="Subtilisin-like"/>
    <property type="match status" value="1"/>
</dbReference>
<feature type="domain" description="Peptidase S53" evidence="6">
    <location>
        <begin position="62"/>
        <end position="439"/>
    </location>
</feature>
<evidence type="ECO:0000313" key="7">
    <source>
        <dbReference type="EMBL" id="GAA0955841.1"/>
    </source>
</evidence>
<dbReference type="PROSITE" id="PS51695">
    <property type="entry name" value="SEDOLISIN"/>
    <property type="match status" value="1"/>
</dbReference>
<keyword evidence="5" id="KW-0732">Signal</keyword>
<evidence type="ECO:0000256" key="5">
    <source>
        <dbReference type="SAM" id="SignalP"/>
    </source>
</evidence>
<feature type="chain" id="PRO_5046647208" description="Peptidase S53 domain-containing protein" evidence="5">
    <location>
        <begin position="40"/>
        <end position="442"/>
    </location>
</feature>
<name>A0ABN1RER0_9ACTN</name>
<dbReference type="InterPro" id="IPR050819">
    <property type="entry name" value="Tripeptidyl-peptidase_I"/>
</dbReference>
<protein>
    <recommendedName>
        <fullName evidence="6">Peptidase S53 domain-containing protein</fullName>
    </recommendedName>
</protein>
<reference evidence="7 8" key="1">
    <citation type="journal article" date="2019" name="Int. J. Syst. Evol. Microbiol.">
        <title>The Global Catalogue of Microorganisms (GCM) 10K type strain sequencing project: providing services to taxonomists for standard genome sequencing and annotation.</title>
        <authorList>
            <consortium name="The Broad Institute Genomics Platform"/>
            <consortium name="The Broad Institute Genome Sequencing Center for Infectious Disease"/>
            <person name="Wu L."/>
            <person name="Ma J."/>
        </authorList>
    </citation>
    <scope>NUCLEOTIDE SEQUENCE [LARGE SCALE GENOMIC DNA]</scope>
    <source>
        <strain evidence="7 8">JCM 10696</strain>
    </source>
</reference>
<feature type="compositionally biased region" description="Polar residues" evidence="4">
    <location>
        <begin position="287"/>
        <end position="296"/>
    </location>
</feature>
<accession>A0ABN1RER0</accession>
<keyword evidence="8" id="KW-1185">Reference proteome</keyword>
<comment type="caution">
    <text evidence="7">The sequence shown here is derived from an EMBL/GenBank/DDBJ whole genome shotgun (WGS) entry which is preliminary data.</text>
</comment>
<evidence type="ECO:0000256" key="4">
    <source>
        <dbReference type="SAM" id="MobiDB-lite"/>
    </source>
</evidence>
<feature type="region of interest" description="Disordered" evidence="4">
    <location>
        <begin position="272"/>
        <end position="296"/>
    </location>
</feature>
<dbReference type="InterPro" id="IPR000209">
    <property type="entry name" value="Peptidase_S8/S53_dom"/>
</dbReference>
<evidence type="ECO:0000259" key="6">
    <source>
        <dbReference type="PROSITE" id="PS51695"/>
    </source>
</evidence>
<evidence type="ECO:0000313" key="8">
    <source>
        <dbReference type="Proteomes" id="UP001500665"/>
    </source>
</evidence>
<organism evidence="7 8">
    <name type="scientific">Actinocorallia libanotica</name>
    <dbReference type="NCBI Taxonomy" id="46162"/>
    <lineage>
        <taxon>Bacteria</taxon>
        <taxon>Bacillati</taxon>
        <taxon>Actinomycetota</taxon>
        <taxon>Actinomycetes</taxon>
        <taxon>Streptosporangiales</taxon>
        <taxon>Thermomonosporaceae</taxon>
        <taxon>Actinocorallia</taxon>
    </lineage>
</organism>
<sequence>MPRQTGHLALPTLQRPRWRRLSALALPCALALAAGCGTAEPVRPPAPLPSYDECVEKYKSGCYTPTQVLRAYGLDRLHAQGMDGRGTTIAIVIPAANPYVQKSMDDFSDQFDLPRTRIEVINRGAPPLTPDDPVANLAAHEATTDLQIAHAAAPKAKLLYVQVGFDHLAGIGEVMKAIDWLTRQRRVDVISMSLGASEPSVLQLAGGRARFDELRQPLIAANRTGTTLLASTGDTGSGGHDLTGDQRRRAVAWPASDPLVTAVGGSRLHLDAQGQRTGPDEVWGSPSPLTTQKGATGAGTSTLFPRPAHQDHAAALLGQHRGVPDLLANAAPESAVWIHTTHSQGKPIVKPARGTSIAAPLVAGIVAIAAQQASRPLGDIGPALHRHADRPQDAGLADITQGCNHTATIQGHCAAPGYDLVSGLGALNDAAQFVQALTTEAP</sequence>
<keyword evidence="2" id="KW-0378">Hydrolase</keyword>
<dbReference type="EMBL" id="BAAAHH010000017">
    <property type="protein sequence ID" value="GAA0955841.1"/>
    <property type="molecule type" value="Genomic_DNA"/>
</dbReference>
<dbReference type="RefSeq" id="WP_344242503.1">
    <property type="nucleotide sequence ID" value="NZ_BAAAHH010000017.1"/>
</dbReference>
<dbReference type="PANTHER" id="PTHR14218">
    <property type="entry name" value="PROTEASE S8 TRIPEPTIDYL PEPTIDASE I CLN2"/>
    <property type="match status" value="1"/>
</dbReference>